<dbReference type="Proteomes" id="UP001356427">
    <property type="component" value="Unassembled WGS sequence"/>
</dbReference>
<feature type="transmembrane region" description="Helical" evidence="1">
    <location>
        <begin position="75"/>
        <end position="100"/>
    </location>
</feature>
<organism evidence="2 3">
    <name type="scientific">Coregonus suidteri</name>
    <dbReference type="NCBI Taxonomy" id="861788"/>
    <lineage>
        <taxon>Eukaryota</taxon>
        <taxon>Metazoa</taxon>
        <taxon>Chordata</taxon>
        <taxon>Craniata</taxon>
        <taxon>Vertebrata</taxon>
        <taxon>Euteleostomi</taxon>
        <taxon>Actinopterygii</taxon>
        <taxon>Neopterygii</taxon>
        <taxon>Teleostei</taxon>
        <taxon>Protacanthopterygii</taxon>
        <taxon>Salmoniformes</taxon>
        <taxon>Salmonidae</taxon>
        <taxon>Coregoninae</taxon>
        <taxon>Coregonus</taxon>
    </lineage>
</organism>
<dbReference type="PANTHER" id="PTHR11360:SF284">
    <property type="entry name" value="EG:103B4.3 PROTEIN-RELATED"/>
    <property type="match status" value="1"/>
</dbReference>
<dbReference type="GO" id="GO:0008028">
    <property type="term" value="F:monocarboxylic acid transmembrane transporter activity"/>
    <property type="evidence" value="ECO:0007669"/>
    <property type="project" value="TreeGrafter"/>
</dbReference>
<comment type="caution">
    <text evidence="2">The sequence shown here is derived from an EMBL/GenBank/DDBJ whole genome shotgun (WGS) entry which is preliminary data.</text>
</comment>
<gene>
    <name evidence="2" type="ORF">J4Q44_G00222480</name>
</gene>
<reference evidence="2 3" key="1">
    <citation type="submission" date="2021-04" db="EMBL/GenBank/DDBJ databases">
        <authorList>
            <person name="De Guttry C."/>
            <person name="Zahm M."/>
            <person name="Klopp C."/>
            <person name="Cabau C."/>
            <person name="Louis A."/>
            <person name="Berthelot C."/>
            <person name="Parey E."/>
            <person name="Roest Crollius H."/>
            <person name="Montfort J."/>
            <person name="Robinson-Rechavi M."/>
            <person name="Bucao C."/>
            <person name="Bouchez O."/>
            <person name="Gislard M."/>
            <person name="Lluch J."/>
            <person name="Milhes M."/>
            <person name="Lampietro C."/>
            <person name="Lopez Roques C."/>
            <person name="Donnadieu C."/>
            <person name="Braasch I."/>
            <person name="Desvignes T."/>
            <person name="Postlethwait J."/>
            <person name="Bobe J."/>
            <person name="Wedekind C."/>
            <person name="Guiguen Y."/>
        </authorList>
    </citation>
    <scope>NUCLEOTIDE SEQUENCE [LARGE SCALE GENOMIC DNA]</scope>
    <source>
        <strain evidence="2">Cs_M1</strain>
        <tissue evidence="2">Blood</tissue>
    </source>
</reference>
<dbReference type="AlphaFoldDB" id="A0AAN8QL50"/>
<name>A0AAN8QL50_9TELE</name>
<proteinExistence type="predicted"/>
<evidence type="ECO:0000313" key="2">
    <source>
        <dbReference type="EMBL" id="KAK6307100.1"/>
    </source>
</evidence>
<dbReference type="EMBL" id="JAGTTL010000020">
    <property type="protein sequence ID" value="KAK6307100.1"/>
    <property type="molecule type" value="Genomic_DNA"/>
</dbReference>
<sequence length="222" mass="24389">MFTSQSTVPLTSCCSWIIFRWICDSERINRLYFNQASVFGVAFGLFLGIADAGNYVLLPVLTFDLMGAEKMPMAWGFMLTVNAVSCLGPPFAVCLCVLGITGPGEGKGWMNDMTGSYNQGFVVAGALNVAACFVLAVIPLAKRSTRQTCKSIMNVTIDRSTQEIKQWADILPPFSEEEPTVSRYVNYFSKTTFRSPEIVDSRPEVYRGDDAETAGPAEVTRL</sequence>
<keyword evidence="1" id="KW-0472">Membrane</keyword>
<protein>
    <submittedName>
        <fullName evidence="2">Uncharacterized protein</fullName>
    </submittedName>
</protein>
<dbReference type="PANTHER" id="PTHR11360">
    <property type="entry name" value="MONOCARBOXYLATE TRANSPORTER"/>
    <property type="match status" value="1"/>
</dbReference>
<keyword evidence="3" id="KW-1185">Reference proteome</keyword>
<dbReference type="InterPro" id="IPR050327">
    <property type="entry name" value="Proton-linked_MCT"/>
</dbReference>
<feature type="transmembrane region" description="Helical" evidence="1">
    <location>
        <begin position="120"/>
        <end position="141"/>
    </location>
</feature>
<evidence type="ECO:0000313" key="3">
    <source>
        <dbReference type="Proteomes" id="UP001356427"/>
    </source>
</evidence>
<keyword evidence="1" id="KW-1133">Transmembrane helix</keyword>
<evidence type="ECO:0000256" key="1">
    <source>
        <dbReference type="SAM" id="Phobius"/>
    </source>
</evidence>
<keyword evidence="1" id="KW-0812">Transmembrane</keyword>
<accession>A0AAN8QL50</accession>
<feature type="transmembrane region" description="Helical" evidence="1">
    <location>
        <begin position="38"/>
        <end position="63"/>
    </location>
</feature>